<accession>A0A5A5TY52</accession>
<gene>
    <name evidence="9" type="ORF">LCIT_07790</name>
</gene>
<comment type="cofactor">
    <cofactor evidence="1">
        <name>Mg(2+)</name>
        <dbReference type="ChEBI" id="CHEBI:18420"/>
    </cofactor>
</comment>
<dbReference type="Pfam" id="PF00781">
    <property type="entry name" value="DAGK_cat"/>
    <property type="match status" value="1"/>
</dbReference>
<dbReference type="SUPFAM" id="SSF111331">
    <property type="entry name" value="NAD kinase/diacylglycerol kinase-like"/>
    <property type="match status" value="1"/>
</dbReference>
<dbReference type="NCBIfam" id="TIGR00147">
    <property type="entry name" value="YegS/Rv2252/BmrU family lipid kinase"/>
    <property type="match status" value="1"/>
</dbReference>
<keyword evidence="4" id="KW-0547">Nucleotide-binding</keyword>
<keyword evidence="5 9" id="KW-0418">Kinase</keyword>
<organism evidence="9 10">
    <name type="scientific">Leuconostoc citreum</name>
    <dbReference type="NCBI Taxonomy" id="33964"/>
    <lineage>
        <taxon>Bacteria</taxon>
        <taxon>Bacillati</taxon>
        <taxon>Bacillota</taxon>
        <taxon>Bacilli</taxon>
        <taxon>Lactobacillales</taxon>
        <taxon>Lactobacillaceae</taxon>
        <taxon>Leuconostoc</taxon>
    </lineage>
</organism>
<evidence type="ECO:0000256" key="3">
    <source>
        <dbReference type="ARBA" id="ARBA00022679"/>
    </source>
</evidence>
<keyword evidence="7" id="KW-0443">Lipid metabolism</keyword>
<dbReference type="PANTHER" id="PTHR12358:SF54">
    <property type="entry name" value="SPHINGOSINE KINASE RELATED PROTEIN"/>
    <property type="match status" value="1"/>
</dbReference>
<dbReference type="InterPro" id="IPR005218">
    <property type="entry name" value="Diacylglycerol/lipid_kinase"/>
</dbReference>
<dbReference type="PANTHER" id="PTHR12358">
    <property type="entry name" value="SPHINGOSINE KINASE"/>
    <property type="match status" value="1"/>
</dbReference>
<keyword evidence="7" id="KW-0594">Phospholipid biosynthesis</keyword>
<comment type="similarity">
    <text evidence="2">Belongs to the diacylglycerol/lipid kinase family.</text>
</comment>
<dbReference type="EMBL" id="BJJW01000005">
    <property type="protein sequence ID" value="GDZ83537.1"/>
    <property type="molecule type" value="Genomic_DNA"/>
</dbReference>
<evidence type="ECO:0000256" key="7">
    <source>
        <dbReference type="ARBA" id="ARBA00023209"/>
    </source>
</evidence>
<dbReference type="GO" id="GO:0016301">
    <property type="term" value="F:kinase activity"/>
    <property type="evidence" value="ECO:0007669"/>
    <property type="project" value="UniProtKB-KW"/>
</dbReference>
<dbReference type="SMART" id="SM00046">
    <property type="entry name" value="DAGKc"/>
    <property type="match status" value="1"/>
</dbReference>
<evidence type="ECO:0000313" key="9">
    <source>
        <dbReference type="EMBL" id="GDZ83537.1"/>
    </source>
</evidence>
<evidence type="ECO:0000256" key="8">
    <source>
        <dbReference type="ARBA" id="ARBA00023264"/>
    </source>
</evidence>
<evidence type="ECO:0000256" key="6">
    <source>
        <dbReference type="ARBA" id="ARBA00022840"/>
    </source>
</evidence>
<evidence type="ECO:0000256" key="1">
    <source>
        <dbReference type="ARBA" id="ARBA00001946"/>
    </source>
</evidence>
<dbReference type="Proteomes" id="UP000323274">
    <property type="component" value="Unassembled WGS sequence"/>
</dbReference>
<dbReference type="Gene3D" id="2.60.200.40">
    <property type="match status" value="1"/>
</dbReference>
<reference evidence="9 10" key="1">
    <citation type="submission" date="2019-04" db="EMBL/GenBank/DDBJ databases">
        <title>A pseudo-fructophilic Leuconostoc citreum strain F192-5 isolated from peel of satsuma mandarin: the first report for isolation and characterization of strain-dependent fructophilic-like characteristics.</title>
        <authorList>
            <person name="Maeno S."/>
            <person name="Tanizawa Y."/>
            <person name="Kajikawa A."/>
            <person name="Kanesaki Y."/>
            <person name="Kubota E."/>
            <person name="Arita M."/>
            <person name="Leon D."/>
            <person name="Endo A."/>
        </authorList>
    </citation>
    <scope>NUCLEOTIDE SEQUENCE [LARGE SCALE GENOMIC DNA]</scope>
    <source>
        <strain evidence="9 10">F192-5</strain>
    </source>
</reference>
<dbReference type="InterPro" id="IPR045540">
    <property type="entry name" value="YegS/DAGK_C"/>
</dbReference>
<dbReference type="OMA" id="NDFAKYW"/>
<name>A0A5A5TY52_LEUCI</name>
<dbReference type="Gene3D" id="3.40.50.10330">
    <property type="entry name" value="Probable inorganic polyphosphate/atp-NAD kinase, domain 1"/>
    <property type="match status" value="1"/>
</dbReference>
<protein>
    <submittedName>
        <fullName evidence="9">Diacylglycerol kinase</fullName>
    </submittedName>
</protein>
<dbReference type="InterPro" id="IPR016064">
    <property type="entry name" value="NAD/diacylglycerol_kinase_sf"/>
</dbReference>
<comment type="caution">
    <text evidence="9">The sequence shown here is derived from an EMBL/GenBank/DDBJ whole genome shotgun (WGS) entry which is preliminary data.</text>
</comment>
<evidence type="ECO:0000256" key="5">
    <source>
        <dbReference type="ARBA" id="ARBA00022777"/>
    </source>
</evidence>
<keyword evidence="3" id="KW-0808">Transferase</keyword>
<dbReference type="AlphaFoldDB" id="A0A5A5TY52"/>
<evidence type="ECO:0000256" key="2">
    <source>
        <dbReference type="ARBA" id="ARBA00005983"/>
    </source>
</evidence>
<keyword evidence="7" id="KW-0444">Lipid biosynthesis</keyword>
<dbReference type="GO" id="GO:0005524">
    <property type="term" value="F:ATP binding"/>
    <property type="evidence" value="ECO:0007669"/>
    <property type="project" value="UniProtKB-KW"/>
</dbReference>
<keyword evidence="6" id="KW-0067">ATP-binding</keyword>
<keyword evidence="8" id="KW-1208">Phospholipid metabolism</keyword>
<dbReference type="InterPro" id="IPR017438">
    <property type="entry name" value="ATP-NAD_kinase_N"/>
</dbReference>
<dbReference type="InterPro" id="IPR050187">
    <property type="entry name" value="Lipid_Phosphate_FormReg"/>
</dbReference>
<evidence type="ECO:0000313" key="10">
    <source>
        <dbReference type="Proteomes" id="UP000323274"/>
    </source>
</evidence>
<proteinExistence type="inferred from homology"/>
<dbReference type="PROSITE" id="PS50146">
    <property type="entry name" value="DAGK"/>
    <property type="match status" value="1"/>
</dbReference>
<dbReference type="InterPro" id="IPR001206">
    <property type="entry name" value="Diacylglycerol_kinase_cat_dom"/>
</dbReference>
<dbReference type="RefSeq" id="WP_004904814.1">
    <property type="nucleotide sequence ID" value="NZ_BJJW01000005.1"/>
</dbReference>
<dbReference type="Pfam" id="PF19279">
    <property type="entry name" value="YegS_C"/>
    <property type="match status" value="1"/>
</dbReference>
<evidence type="ECO:0000256" key="4">
    <source>
        <dbReference type="ARBA" id="ARBA00022741"/>
    </source>
</evidence>
<sequence length="309" mass="34856">MPNFYVIHNPHAGNGEHTAVTNNIRNMPNVIEWFDTEYPDHAIYLAKNLAKTLVDAEAVVLVIGGDGTLNETLNGLLQIQRHQYLPIAYIPTGTGNDFARACHIGSSDEVINRLQQIVKPKMINVGKIIGEAPHQTTQYFINNMGMGFDAAVVTQTNHSKWKTYFNKLHFGAMSYAFTAFSTFFNQNSFPVTITNGEEYYHLHQVFLATIVNQPYFGGGLAILPQADLFEEQLDMIVVEKMSFIHFLTLFIGLKKDGRHLKDQKVHHFTLQKGAQIHVHDIQPGQLDGEELGNGSFIFTTTLQTYPFWI</sequence>
<dbReference type="GO" id="GO:0008654">
    <property type="term" value="P:phospholipid biosynthetic process"/>
    <property type="evidence" value="ECO:0007669"/>
    <property type="project" value="UniProtKB-KW"/>
</dbReference>